<comment type="similarity">
    <text evidence="2">Belongs to the transient receptor potential (TRP) ion channel family.</text>
</comment>
<feature type="domain" description="ML-like" evidence="9">
    <location>
        <begin position="29"/>
        <end position="169"/>
    </location>
</feature>
<feature type="transmembrane region" description="Helical" evidence="7">
    <location>
        <begin position="398"/>
        <end position="420"/>
    </location>
</feature>
<evidence type="ECO:0000256" key="4">
    <source>
        <dbReference type="ARBA" id="ARBA00022729"/>
    </source>
</evidence>
<keyword evidence="11" id="KW-1185">Reference proteome</keyword>
<dbReference type="PANTHER" id="PTHR31145">
    <property type="entry name" value="INTEGRAL MEMBRANE PROTEIN (AFU_ORTHOLOGUE AFUA_7G01610)"/>
    <property type="match status" value="1"/>
</dbReference>
<evidence type="ECO:0000256" key="3">
    <source>
        <dbReference type="ARBA" id="ARBA00022692"/>
    </source>
</evidence>
<evidence type="ECO:0000313" key="10">
    <source>
        <dbReference type="EMBL" id="CEL02133.1"/>
    </source>
</evidence>
<dbReference type="InterPro" id="IPR032800">
    <property type="entry name" value="TRP_N"/>
</dbReference>
<evidence type="ECO:0000313" key="11">
    <source>
        <dbReference type="Proteomes" id="UP000054771"/>
    </source>
</evidence>
<dbReference type="InterPro" id="IPR010308">
    <property type="entry name" value="TRP_C"/>
</dbReference>
<proteinExistence type="inferred from homology"/>
<dbReference type="GO" id="GO:0055085">
    <property type="term" value="P:transmembrane transport"/>
    <property type="evidence" value="ECO:0007669"/>
    <property type="project" value="TreeGrafter"/>
</dbReference>
<dbReference type="SMART" id="SM01320">
    <property type="entry name" value="TRP_N"/>
    <property type="match status" value="1"/>
</dbReference>
<dbReference type="Pfam" id="PF14558">
    <property type="entry name" value="TRP_N"/>
    <property type="match status" value="1"/>
</dbReference>
<feature type="chain" id="PRO_5006854731" description="ML-like domain-containing protein" evidence="8">
    <location>
        <begin position="28"/>
        <end position="628"/>
    </location>
</feature>
<dbReference type="GO" id="GO:0009272">
    <property type="term" value="P:fungal-type cell wall biogenesis"/>
    <property type="evidence" value="ECO:0007669"/>
    <property type="project" value="TreeGrafter"/>
</dbReference>
<feature type="transmembrane region" description="Helical" evidence="7">
    <location>
        <begin position="486"/>
        <end position="507"/>
    </location>
</feature>
<keyword evidence="5 7" id="KW-1133">Transmembrane helix</keyword>
<feature type="transmembrane region" description="Helical" evidence="7">
    <location>
        <begin position="548"/>
        <end position="570"/>
    </location>
</feature>
<dbReference type="InterPro" id="IPR040241">
    <property type="entry name" value="TRP_Flc/Pkd2-like"/>
</dbReference>
<keyword evidence="6 7" id="KW-0472">Membrane</keyword>
<dbReference type="STRING" id="454130.A0A0U4YY80"/>
<keyword evidence="3 7" id="KW-0812">Transmembrane</keyword>
<feature type="transmembrane region" description="Helical" evidence="7">
    <location>
        <begin position="368"/>
        <end position="386"/>
    </location>
</feature>
<dbReference type="OMA" id="CILARAC"/>
<evidence type="ECO:0000256" key="6">
    <source>
        <dbReference type="ARBA" id="ARBA00023136"/>
    </source>
</evidence>
<dbReference type="Proteomes" id="UP000054771">
    <property type="component" value="Unassembled WGS sequence"/>
</dbReference>
<evidence type="ECO:0000256" key="5">
    <source>
        <dbReference type="ARBA" id="ARBA00022989"/>
    </source>
</evidence>
<accession>A0A0U4YY80</accession>
<dbReference type="AlphaFoldDB" id="A0A0U4YY80"/>
<evidence type="ECO:0000256" key="7">
    <source>
        <dbReference type="SAM" id="Phobius"/>
    </source>
</evidence>
<sequence>MRLPSPPLLPFLLLLLSYASLLPSATATRLIETHALDIVKPGNFSATLFSAVFTPDNTTAALRLVGDTKITGNVTARILLFAYGYQATNETVNPCKVKALKGFCPMNAGPLELTMSNIPIAKKTLGSIPSIAYSIPDLDAIVKISVKSLKTGEETTVVQAALSNGKTVYQAAVGWIVAVFAGIGLIVSVVVPIIWGYSDAAVRLAGYMFSLFGFVQEQAMLGMLAVPMPPIVQSWTQNFQWSMGVVHADFLEKVCTWYQRSTGGTADQLMETMSTHMVHVLRKRDEGTALAKRADSETSTSTDVVVRGLSRVAFRAGIEQTNLFLTAFVLFGFITVITVVLISLWKAVQVHPRLRSPLPYWNSMSKGILHRIYFLAFAPICIFCLWELTQRDSPAEILLAIVTFLFVVGALVWAVVQVLLTRSRALAMHRHPVSSLFSDPVALHKYGFLYVHYNRDASYFSAVTLGGIFVKALFISFAQSSLKTQAIAFLIIDTSMLITVCILRPYVDRQSNAVNITAASITFLHSIFILFFSNIFNQHRMVSSVMGVILFVSSAAMILVLLGFMVMYVVKTGLAVRNREKPYRPMSEVSDGGVGLRSSSGLVNGDAARELDDLGATARGEAKRSSIL</sequence>
<evidence type="ECO:0000256" key="2">
    <source>
        <dbReference type="ARBA" id="ARBA00010642"/>
    </source>
</evidence>
<dbReference type="PANTHER" id="PTHR31145:SF2">
    <property type="entry name" value="FLAVIN CARRIER PROTEIN 2"/>
    <property type="match status" value="1"/>
</dbReference>
<reference evidence="11" key="1">
    <citation type="journal article" date="2016" name="Genome Announc.">
        <title>Draft genome sequences of fungus Aspergillus calidoustus.</title>
        <authorList>
            <person name="Horn F."/>
            <person name="Linde J."/>
            <person name="Mattern D.J."/>
            <person name="Walther G."/>
            <person name="Guthke R."/>
            <person name="Scherlach K."/>
            <person name="Martin K."/>
            <person name="Brakhage A.A."/>
            <person name="Petzke L."/>
            <person name="Valiante V."/>
        </authorList>
    </citation>
    <scope>NUCLEOTIDE SEQUENCE [LARGE SCALE GENOMIC DNA]</scope>
    <source>
        <strain evidence="11">SF006504</strain>
    </source>
</reference>
<dbReference type="Pfam" id="PF06011">
    <property type="entry name" value="TRP"/>
    <property type="match status" value="1"/>
</dbReference>
<keyword evidence="4 8" id="KW-0732">Signal</keyword>
<comment type="subcellular location">
    <subcellularLocation>
        <location evidence="1">Membrane</location>
        <topology evidence="1">Multi-pass membrane protein</topology>
    </subcellularLocation>
</comment>
<protein>
    <recommendedName>
        <fullName evidence="9">ML-like domain-containing protein</fullName>
    </recommendedName>
</protein>
<evidence type="ECO:0000256" key="8">
    <source>
        <dbReference type="SAM" id="SignalP"/>
    </source>
</evidence>
<organism evidence="10 11">
    <name type="scientific">Aspergillus calidoustus</name>
    <dbReference type="NCBI Taxonomy" id="454130"/>
    <lineage>
        <taxon>Eukaryota</taxon>
        <taxon>Fungi</taxon>
        <taxon>Dikarya</taxon>
        <taxon>Ascomycota</taxon>
        <taxon>Pezizomycotina</taxon>
        <taxon>Eurotiomycetes</taxon>
        <taxon>Eurotiomycetidae</taxon>
        <taxon>Eurotiales</taxon>
        <taxon>Aspergillaceae</taxon>
        <taxon>Aspergillus</taxon>
        <taxon>Aspergillus subgen. Nidulantes</taxon>
    </lineage>
</organism>
<feature type="transmembrane region" description="Helical" evidence="7">
    <location>
        <begin position="172"/>
        <end position="195"/>
    </location>
</feature>
<evidence type="ECO:0000259" key="9">
    <source>
        <dbReference type="SMART" id="SM01320"/>
    </source>
</evidence>
<evidence type="ECO:0000256" key="1">
    <source>
        <dbReference type="ARBA" id="ARBA00004141"/>
    </source>
</evidence>
<dbReference type="OrthoDB" id="5212126at2759"/>
<feature type="signal peptide" evidence="8">
    <location>
        <begin position="1"/>
        <end position="27"/>
    </location>
</feature>
<gene>
    <name evidence="10" type="ORF">ASPCAL03305</name>
</gene>
<dbReference type="EMBL" id="CDMC01000003">
    <property type="protein sequence ID" value="CEL02133.1"/>
    <property type="molecule type" value="Genomic_DNA"/>
</dbReference>
<feature type="transmembrane region" description="Helical" evidence="7">
    <location>
        <begin position="457"/>
        <end position="474"/>
    </location>
</feature>
<feature type="transmembrane region" description="Helical" evidence="7">
    <location>
        <begin position="513"/>
        <end position="536"/>
    </location>
</feature>
<feature type="transmembrane region" description="Helical" evidence="7">
    <location>
        <begin position="323"/>
        <end position="348"/>
    </location>
</feature>
<dbReference type="GO" id="GO:0016020">
    <property type="term" value="C:membrane"/>
    <property type="evidence" value="ECO:0007669"/>
    <property type="project" value="UniProtKB-SubCell"/>
</dbReference>
<name>A0A0U4YY80_ASPCI</name>